<evidence type="ECO:0000313" key="2">
    <source>
        <dbReference type="Proteomes" id="UP000315750"/>
    </source>
</evidence>
<accession>A0A518AI03</accession>
<dbReference type="OrthoDB" id="285590at2"/>
<proteinExistence type="predicted"/>
<gene>
    <name evidence="1" type="ORF">Pan181_05390</name>
</gene>
<dbReference type="RefSeq" id="WP_145245349.1">
    <property type="nucleotide sequence ID" value="NZ_CP036278.1"/>
</dbReference>
<organism evidence="1 2">
    <name type="scientific">Aeoliella mucimassa</name>
    <dbReference type="NCBI Taxonomy" id="2527972"/>
    <lineage>
        <taxon>Bacteria</taxon>
        <taxon>Pseudomonadati</taxon>
        <taxon>Planctomycetota</taxon>
        <taxon>Planctomycetia</taxon>
        <taxon>Pirellulales</taxon>
        <taxon>Lacipirellulaceae</taxon>
        <taxon>Aeoliella</taxon>
    </lineage>
</organism>
<protein>
    <submittedName>
        <fullName evidence="1">Uncharacterized protein</fullName>
    </submittedName>
</protein>
<dbReference type="AlphaFoldDB" id="A0A518AI03"/>
<evidence type="ECO:0000313" key="1">
    <source>
        <dbReference type="EMBL" id="QDU54358.1"/>
    </source>
</evidence>
<name>A0A518AI03_9BACT</name>
<dbReference type="KEGG" id="amuc:Pan181_05390"/>
<sequence>MELQQQHEWQRFREHAVDHLRSFAHVDTTKYRPAAQFLILPSFSDTRSIDILQQDNTLLAFHTVWRTTTDLPRFANPVERLKHLPQPIPTYESVPLNIGEPTLQHLLSAIGEVDLTSSPTANTASLDGTSYELYAGPETDSKRLRWHSTLPPEWKSLHPICEKFLAMERESELYAE</sequence>
<keyword evidence="2" id="KW-1185">Reference proteome</keyword>
<dbReference type="Proteomes" id="UP000315750">
    <property type="component" value="Chromosome"/>
</dbReference>
<dbReference type="EMBL" id="CP036278">
    <property type="protein sequence ID" value="QDU54358.1"/>
    <property type="molecule type" value="Genomic_DNA"/>
</dbReference>
<reference evidence="1 2" key="1">
    <citation type="submission" date="2019-02" db="EMBL/GenBank/DDBJ databases">
        <title>Deep-cultivation of Planctomycetes and their phenomic and genomic characterization uncovers novel biology.</title>
        <authorList>
            <person name="Wiegand S."/>
            <person name="Jogler M."/>
            <person name="Boedeker C."/>
            <person name="Pinto D."/>
            <person name="Vollmers J."/>
            <person name="Rivas-Marin E."/>
            <person name="Kohn T."/>
            <person name="Peeters S.H."/>
            <person name="Heuer A."/>
            <person name="Rast P."/>
            <person name="Oberbeckmann S."/>
            <person name="Bunk B."/>
            <person name="Jeske O."/>
            <person name="Meyerdierks A."/>
            <person name="Storesund J.E."/>
            <person name="Kallscheuer N."/>
            <person name="Luecker S."/>
            <person name="Lage O.M."/>
            <person name="Pohl T."/>
            <person name="Merkel B.J."/>
            <person name="Hornburger P."/>
            <person name="Mueller R.-W."/>
            <person name="Bruemmer F."/>
            <person name="Labrenz M."/>
            <person name="Spormann A.M."/>
            <person name="Op den Camp H."/>
            <person name="Overmann J."/>
            <person name="Amann R."/>
            <person name="Jetten M.S.M."/>
            <person name="Mascher T."/>
            <person name="Medema M.H."/>
            <person name="Devos D.P."/>
            <person name="Kaster A.-K."/>
            <person name="Ovreas L."/>
            <person name="Rohde M."/>
            <person name="Galperin M.Y."/>
            <person name="Jogler C."/>
        </authorList>
    </citation>
    <scope>NUCLEOTIDE SEQUENCE [LARGE SCALE GENOMIC DNA]</scope>
    <source>
        <strain evidence="1 2">Pan181</strain>
    </source>
</reference>